<dbReference type="PANTHER" id="PTHR36529">
    <property type="entry name" value="SLL1095 PROTEIN"/>
    <property type="match status" value="1"/>
</dbReference>
<dbReference type="Pfam" id="PF09837">
    <property type="entry name" value="DUF2064"/>
    <property type="match status" value="1"/>
</dbReference>
<proteinExistence type="predicted"/>
<dbReference type="EMBL" id="JAGSOH010000008">
    <property type="protein sequence ID" value="MBR7825753.1"/>
    <property type="molecule type" value="Genomic_DNA"/>
</dbReference>
<reference evidence="1" key="1">
    <citation type="submission" date="2021-04" db="EMBL/GenBank/DDBJ databases">
        <title>Genome based classification of Actinospica acidithermotolerans sp. nov., an actinobacterium isolated from an Indonesian hot spring.</title>
        <authorList>
            <person name="Kusuma A.B."/>
            <person name="Putra K.E."/>
            <person name="Nafisah S."/>
            <person name="Loh J."/>
            <person name="Nouioui I."/>
            <person name="Goodfellow M."/>
        </authorList>
    </citation>
    <scope>NUCLEOTIDE SEQUENCE</scope>
    <source>
        <strain evidence="1">MGRD01-02</strain>
    </source>
</reference>
<comment type="caution">
    <text evidence="1">The sequence shown here is derived from an EMBL/GenBank/DDBJ whole genome shotgun (WGS) entry which is preliminary data.</text>
</comment>
<dbReference type="AlphaFoldDB" id="A0A941E8A3"/>
<keyword evidence="2" id="KW-1185">Reference proteome</keyword>
<dbReference type="Proteomes" id="UP000676325">
    <property type="component" value="Unassembled WGS sequence"/>
</dbReference>
<dbReference type="InterPro" id="IPR018641">
    <property type="entry name" value="Trfase_1_rSAM/seldom-assoc"/>
</dbReference>
<accession>A0A941E8A3</accession>
<evidence type="ECO:0000313" key="2">
    <source>
        <dbReference type="Proteomes" id="UP000676325"/>
    </source>
</evidence>
<evidence type="ECO:0000313" key="1">
    <source>
        <dbReference type="EMBL" id="MBR7825753.1"/>
    </source>
</evidence>
<sequence>MSTLIVIAKTPVPGYVKTRLCPPFTLEEAAALAAAALADTLDVAAATCADHRLLVLDGEPDVNLRNAYLSRGFVRRPQVRGTLDIRLAAAFAEAARIDPGPALLIGMDTPQASASVLDDALICLDEYDAAFAPAVDGGFWALGLREPAHPRTPMLLHGVPMSLSNTGATQLRRLEDAGLDVLHMPMLRDVDTADCAYAAAELAPHTAFARQLGSIDARTHRA</sequence>
<dbReference type="InterPro" id="IPR029044">
    <property type="entry name" value="Nucleotide-diphossugar_trans"/>
</dbReference>
<dbReference type="Gene3D" id="3.90.550.10">
    <property type="entry name" value="Spore Coat Polysaccharide Biosynthesis Protein SpsA, Chain A"/>
    <property type="match status" value="1"/>
</dbReference>
<gene>
    <name evidence="1" type="ORF">KDK95_05495</name>
</gene>
<dbReference type="PANTHER" id="PTHR36529:SF1">
    <property type="entry name" value="GLYCOSYLTRANSFERASE"/>
    <property type="match status" value="1"/>
</dbReference>
<name>A0A941E8A3_9ACTN</name>
<organism evidence="1 2">
    <name type="scientific">Actinospica acidithermotolerans</name>
    <dbReference type="NCBI Taxonomy" id="2828514"/>
    <lineage>
        <taxon>Bacteria</taxon>
        <taxon>Bacillati</taxon>
        <taxon>Actinomycetota</taxon>
        <taxon>Actinomycetes</taxon>
        <taxon>Catenulisporales</taxon>
        <taxon>Actinospicaceae</taxon>
        <taxon>Actinospica</taxon>
    </lineage>
</organism>
<dbReference type="SUPFAM" id="SSF53448">
    <property type="entry name" value="Nucleotide-diphospho-sugar transferases"/>
    <property type="match status" value="1"/>
</dbReference>
<protein>
    <submittedName>
        <fullName evidence="1">DUF2064 domain-containing protein</fullName>
    </submittedName>
</protein>
<dbReference type="RefSeq" id="WP_212516905.1">
    <property type="nucleotide sequence ID" value="NZ_JAGSOH010000008.1"/>
</dbReference>